<evidence type="ECO:0000256" key="1">
    <source>
        <dbReference type="SAM" id="MobiDB-lite"/>
    </source>
</evidence>
<feature type="region of interest" description="Disordered" evidence="1">
    <location>
        <begin position="1"/>
        <end position="57"/>
    </location>
</feature>
<protein>
    <submittedName>
        <fullName evidence="2">Uncharacterized protein</fullName>
    </submittedName>
</protein>
<dbReference type="Proteomes" id="UP000734854">
    <property type="component" value="Unassembled WGS sequence"/>
</dbReference>
<keyword evidence="3" id="KW-1185">Reference proteome</keyword>
<sequence length="105" mass="11485">MGRSAIGPMWYLGGSGRRSNRRGSVRAEDDAEGKSVQGLAEEENHPSQSPWEDFSNPERFPVIPSPCVRACFNLLLRTVNLASPWSREEVLEAVQDIQGDGSGPS</sequence>
<proteinExistence type="predicted"/>
<name>A0A8J5KLD9_ZINOF</name>
<evidence type="ECO:0000313" key="3">
    <source>
        <dbReference type="Proteomes" id="UP000734854"/>
    </source>
</evidence>
<comment type="caution">
    <text evidence="2">The sequence shown here is derived from an EMBL/GenBank/DDBJ whole genome shotgun (WGS) entry which is preliminary data.</text>
</comment>
<dbReference type="AlphaFoldDB" id="A0A8J5KLD9"/>
<gene>
    <name evidence="2" type="ORF">ZIOFF_047809</name>
</gene>
<organism evidence="2 3">
    <name type="scientific">Zingiber officinale</name>
    <name type="common">Ginger</name>
    <name type="synonym">Amomum zingiber</name>
    <dbReference type="NCBI Taxonomy" id="94328"/>
    <lineage>
        <taxon>Eukaryota</taxon>
        <taxon>Viridiplantae</taxon>
        <taxon>Streptophyta</taxon>
        <taxon>Embryophyta</taxon>
        <taxon>Tracheophyta</taxon>
        <taxon>Spermatophyta</taxon>
        <taxon>Magnoliopsida</taxon>
        <taxon>Liliopsida</taxon>
        <taxon>Zingiberales</taxon>
        <taxon>Zingiberaceae</taxon>
        <taxon>Zingiber</taxon>
    </lineage>
</organism>
<evidence type="ECO:0000313" key="2">
    <source>
        <dbReference type="EMBL" id="KAG6492841.1"/>
    </source>
</evidence>
<accession>A0A8J5KLD9</accession>
<dbReference type="EMBL" id="JACMSC010000013">
    <property type="protein sequence ID" value="KAG6492841.1"/>
    <property type="molecule type" value="Genomic_DNA"/>
</dbReference>
<reference evidence="2 3" key="1">
    <citation type="submission" date="2020-08" db="EMBL/GenBank/DDBJ databases">
        <title>Plant Genome Project.</title>
        <authorList>
            <person name="Zhang R.-G."/>
        </authorList>
    </citation>
    <scope>NUCLEOTIDE SEQUENCE [LARGE SCALE GENOMIC DNA]</scope>
    <source>
        <tissue evidence="2">Rhizome</tissue>
    </source>
</reference>